<dbReference type="GO" id="GO:1990904">
    <property type="term" value="C:ribonucleoprotein complex"/>
    <property type="evidence" value="ECO:0007669"/>
    <property type="project" value="UniProtKB-KW"/>
</dbReference>
<feature type="domain" description="Large ribosomal subunit protein bL25 L25" evidence="3">
    <location>
        <begin position="9"/>
        <end position="96"/>
    </location>
</feature>
<dbReference type="EMBL" id="VUNH01000001">
    <property type="protein sequence ID" value="MST54716.1"/>
    <property type="molecule type" value="Genomic_DNA"/>
</dbReference>
<organism evidence="4 5">
    <name type="scientific">Pyramidobacter porci</name>
    <dbReference type="NCBI Taxonomy" id="2605789"/>
    <lineage>
        <taxon>Bacteria</taxon>
        <taxon>Thermotogati</taxon>
        <taxon>Synergistota</taxon>
        <taxon>Synergistia</taxon>
        <taxon>Synergistales</taxon>
        <taxon>Dethiosulfovibrionaceae</taxon>
        <taxon>Pyramidobacter</taxon>
    </lineage>
</organism>
<keyword evidence="5" id="KW-1185">Reference proteome</keyword>
<dbReference type="InterPro" id="IPR020056">
    <property type="entry name" value="Rbsml_bL25/Gln-tRNA_synth_N"/>
</dbReference>
<keyword evidence="1 4" id="KW-0689">Ribosomal protein</keyword>
<dbReference type="SUPFAM" id="SSF50715">
    <property type="entry name" value="Ribosomal protein L25-like"/>
    <property type="match status" value="1"/>
</dbReference>
<protein>
    <submittedName>
        <fullName evidence="4">50S ribosomal protein L25</fullName>
    </submittedName>
</protein>
<dbReference type="Pfam" id="PF01386">
    <property type="entry name" value="Ribosomal_L25p"/>
    <property type="match status" value="1"/>
</dbReference>
<dbReference type="InterPro" id="IPR011035">
    <property type="entry name" value="Ribosomal_bL25/Gln-tRNA_synth"/>
</dbReference>
<dbReference type="AlphaFoldDB" id="A0A6L5Y8Z6"/>
<dbReference type="InterPro" id="IPR029751">
    <property type="entry name" value="Ribosomal_L25_dom"/>
</dbReference>
<dbReference type="GO" id="GO:0005840">
    <property type="term" value="C:ribosome"/>
    <property type="evidence" value="ECO:0007669"/>
    <property type="project" value="UniProtKB-KW"/>
</dbReference>
<dbReference type="GO" id="GO:0006412">
    <property type="term" value="P:translation"/>
    <property type="evidence" value="ECO:0007669"/>
    <property type="project" value="InterPro"/>
</dbReference>
<evidence type="ECO:0000259" key="3">
    <source>
        <dbReference type="Pfam" id="PF01386"/>
    </source>
</evidence>
<evidence type="ECO:0000313" key="4">
    <source>
        <dbReference type="EMBL" id="MST54716.1"/>
    </source>
</evidence>
<dbReference type="Gene3D" id="2.40.240.10">
    <property type="entry name" value="Ribosomal Protein L25, Chain P"/>
    <property type="match status" value="1"/>
</dbReference>
<proteinExistence type="predicted"/>
<comment type="caution">
    <text evidence="4">The sequence shown here is derived from an EMBL/GenBank/DDBJ whole genome shotgun (WGS) entry which is preliminary data.</text>
</comment>
<evidence type="ECO:0000256" key="2">
    <source>
        <dbReference type="ARBA" id="ARBA00023274"/>
    </source>
</evidence>
<sequence length="101" mass="11270">MSEAVQIVLENREDSGSAYCGRLRKEGFLPAVVYGPALDQTYSVKVETKTMLPYLMSDDVKKTVFAAKLPNGEVKNCVIKSATKNYATDRLLHIDFYCANE</sequence>
<evidence type="ECO:0000313" key="5">
    <source>
        <dbReference type="Proteomes" id="UP000473699"/>
    </source>
</evidence>
<dbReference type="GO" id="GO:0003735">
    <property type="term" value="F:structural constituent of ribosome"/>
    <property type="evidence" value="ECO:0007669"/>
    <property type="project" value="InterPro"/>
</dbReference>
<gene>
    <name evidence="4" type="ORF">FYJ74_01425</name>
</gene>
<accession>A0A6L5Y8Z6</accession>
<dbReference type="Proteomes" id="UP000473699">
    <property type="component" value="Unassembled WGS sequence"/>
</dbReference>
<name>A0A6L5Y8Z6_9BACT</name>
<evidence type="ECO:0000256" key="1">
    <source>
        <dbReference type="ARBA" id="ARBA00022980"/>
    </source>
</evidence>
<keyword evidence="2" id="KW-0687">Ribonucleoprotein</keyword>
<dbReference type="RefSeq" id="WP_154527834.1">
    <property type="nucleotide sequence ID" value="NZ_JAXDZJ010000173.1"/>
</dbReference>
<reference evidence="4 5" key="1">
    <citation type="submission" date="2019-08" db="EMBL/GenBank/DDBJ databases">
        <title>In-depth cultivation of the pig gut microbiome towards novel bacterial diversity and tailored functional studies.</title>
        <authorList>
            <person name="Wylensek D."/>
            <person name="Hitch T.C.A."/>
            <person name="Clavel T."/>
        </authorList>
    </citation>
    <scope>NUCLEOTIDE SEQUENCE [LARGE SCALE GENOMIC DNA]</scope>
    <source>
        <strain evidence="4 5">SM-530-WT-4B</strain>
    </source>
</reference>
<dbReference type="CDD" id="cd00495">
    <property type="entry name" value="Ribosomal_L25_TL5_CTC"/>
    <property type="match status" value="1"/>
</dbReference>